<dbReference type="AlphaFoldDB" id="A0A6S6W9Z8"/>
<dbReference type="SUPFAM" id="SSF57850">
    <property type="entry name" value="RING/U-box"/>
    <property type="match status" value="1"/>
</dbReference>
<gene>
    <name evidence="1" type="ORF">PTTW11_08300</name>
</gene>
<dbReference type="PROSITE" id="PS00518">
    <property type="entry name" value="ZF_RING_1"/>
    <property type="match status" value="1"/>
</dbReference>
<evidence type="ECO:0000313" key="1">
    <source>
        <dbReference type="EMBL" id="CAE7196153.1"/>
    </source>
</evidence>
<dbReference type="Proteomes" id="UP000472372">
    <property type="component" value="Chromosome 7"/>
</dbReference>
<proteinExistence type="predicted"/>
<organism evidence="1 2">
    <name type="scientific">Pyrenophora teres f. teres</name>
    <dbReference type="NCBI Taxonomy" id="97479"/>
    <lineage>
        <taxon>Eukaryota</taxon>
        <taxon>Fungi</taxon>
        <taxon>Dikarya</taxon>
        <taxon>Ascomycota</taxon>
        <taxon>Pezizomycotina</taxon>
        <taxon>Dothideomycetes</taxon>
        <taxon>Pleosporomycetidae</taxon>
        <taxon>Pleosporales</taxon>
        <taxon>Pleosporineae</taxon>
        <taxon>Pleosporaceae</taxon>
        <taxon>Pyrenophora</taxon>
    </lineage>
</organism>
<dbReference type="InterPro" id="IPR017907">
    <property type="entry name" value="Znf_RING_CS"/>
</dbReference>
<dbReference type="InterPro" id="IPR013083">
    <property type="entry name" value="Znf_RING/FYVE/PHD"/>
</dbReference>
<reference evidence="1" key="1">
    <citation type="submission" date="2021-02" db="EMBL/GenBank/DDBJ databases">
        <authorList>
            <person name="Syme A R."/>
            <person name="Syme A R."/>
            <person name="Moolhuijzen P."/>
        </authorList>
    </citation>
    <scope>NUCLEOTIDE SEQUENCE</scope>
    <source>
        <strain evidence="1">W1-1</strain>
    </source>
</reference>
<protein>
    <submittedName>
        <fullName evidence="1">RING domain containing protein</fullName>
    </submittedName>
</protein>
<dbReference type="PROSITE" id="PS50089">
    <property type="entry name" value="ZF_RING_2"/>
    <property type="match status" value="1"/>
</dbReference>
<dbReference type="Pfam" id="PF13639">
    <property type="entry name" value="zf-RING_2"/>
    <property type="match status" value="1"/>
</dbReference>
<dbReference type="EMBL" id="HG992983">
    <property type="protein sequence ID" value="CAE7196153.1"/>
    <property type="molecule type" value="Genomic_DNA"/>
</dbReference>
<sequence length="249" mass="29688">MFPQPIYSQREFLATQITHITPPADDTNCTICMEEYNTTTHEPVTYADKDSCKHIFCKSCLITWLSGPSVNSCAMCRRRLFVIPEMVYSDNFDEYGQEYEDEEEEDYEEDYEEDDEDEDEEDDECEVEAVTHYTQVVHGILRDAFYKVWWLLRRYRRHPPAVRDNYIPSMSELLMVLSSAIFVQLRTQYPFYVWMTRMQFETMQHLLYEILVTLIADASDRIMVIPTEMMGAWGEKLRIAFPWLREFTD</sequence>
<dbReference type="InterPro" id="IPR001841">
    <property type="entry name" value="Znf_RING"/>
</dbReference>
<name>A0A6S6W9Z8_9PLEO</name>
<dbReference type="SMART" id="SM00184">
    <property type="entry name" value="RING"/>
    <property type="match status" value="1"/>
</dbReference>
<accession>A0A6S6W9Z8</accession>
<dbReference type="Gene3D" id="3.30.40.10">
    <property type="entry name" value="Zinc/RING finger domain, C3HC4 (zinc finger)"/>
    <property type="match status" value="1"/>
</dbReference>
<evidence type="ECO:0000313" key="2">
    <source>
        <dbReference type="Proteomes" id="UP000472372"/>
    </source>
</evidence>